<dbReference type="InterPro" id="IPR003615">
    <property type="entry name" value="HNH_nuc"/>
</dbReference>
<gene>
    <name evidence="2" type="ORF">DS079_03445</name>
</gene>
<keyword evidence="2" id="KW-0378">Hydrolase</keyword>
<keyword evidence="2" id="KW-0540">Nuclease</keyword>
<dbReference type="CDD" id="cd00085">
    <property type="entry name" value="HNHc"/>
    <property type="match status" value="1"/>
</dbReference>
<sequence>MPRTATAPPRPRVRARTRLTEDSLLRRGHVEPASSDARTIARLLEEEREDSRRHARRLADLAPFWIDHEDPDLDDDREERSLAVAIATRTTTAIASYRIADAHTAVTEMPATFARLTAGDMPVEWHTRMLKAVRDLTVVQRAQVDEIVASWDLASVPADRFRDELRQLRSWFEREMSAPRPESLRDVSLENSLHDDGTACLRITGPIPEILDLARRLDRSAKTVQARQRRALEQGEPIPFDLDGDVARDGKTMSQAALRYATLLRTELDTGGVEIPAPRHRVNVVVPVLTLMGLSDTPALYDGIHPLPAQMARDLAAAEPVWHRVLADPADGGFLPLPAERYRPSAEQVEHLRLLHPRCAAPCCTHTTTDDAENDHIEEFDHADPARGGPTSLHNLHRLDWRHHDLKTAGRIDPVREPDGATTWTVGSPALITTRVAPRGDLAAPHHAKALMESWEEFCWHRDLDQMQAIGEIDRILQEWGPADPLHDPPPDPDEENRAYWEQGPPF</sequence>
<feature type="region of interest" description="Disordered" evidence="1">
    <location>
        <begin position="480"/>
        <end position="507"/>
    </location>
</feature>
<reference evidence="2 3" key="1">
    <citation type="submission" date="2018-07" db="EMBL/GenBank/DDBJ databases">
        <title>Brachybacteriurn paraconglorneratum KCTC 9916.</title>
        <authorList>
            <person name="Li Y."/>
        </authorList>
    </citation>
    <scope>NUCLEOTIDE SEQUENCE [LARGE SCALE GENOMIC DNA]</scope>
    <source>
        <strain evidence="2 3">KCTC 9916</strain>
    </source>
</reference>
<dbReference type="GO" id="GO:0004519">
    <property type="term" value="F:endonuclease activity"/>
    <property type="evidence" value="ECO:0007669"/>
    <property type="project" value="UniProtKB-KW"/>
</dbReference>
<evidence type="ECO:0000313" key="3">
    <source>
        <dbReference type="Proteomes" id="UP000274327"/>
    </source>
</evidence>
<organism evidence="2 3">
    <name type="scientific">Brachybacterium paraconglomeratum</name>
    <dbReference type="NCBI Taxonomy" id="173362"/>
    <lineage>
        <taxon>Bacteria</taxon>
        <taxon>Bacillati</taxon>
        <taxon>Actinomycetota</taxon>
        <taxon>Actinomycetes</taxon>
        <taxon>Micrococcales</taxon>
        <taxon>Dermabacteraceae</taxon>
        <taxon>Brachybacterium</taxon>
    </lineage>
</organism>
<accession>A0A426SQL0</accession>
<evidence type="ECO:0000313" key="2">
    <source>
        <dbReference type="EMBL" id="RRR20456.1"/>
    </source>
</evidence>
<name>A0A426SQL0_9MICO</name>
<evidence type="ECO:0000256" key="1">
    <source>
        <dbReference type="SAM" id="MobiDB-lite"/>
    </source>
</evidence>
<protein>
    <submittedName>
        <fullName evidence="2">HNH endonuclease</fullName>
    </submittedName>
</protein>
<dbReference type="EMBL" id="QOCI01000001">
    <property type="protein sequence ID" value="RRR20456.1"/>
    <property type="molecule type" value="Genomic_DNA"/>
</dbReference>
<dbReference type="AlphaFoldDB" id="A0A426SQL0"/>
<proteinExistence type="predicted"/>
<dbReference type="Proteomes" id="UP000274327">
    <property type="component" value="Unassembled WGS sequence"/>
</dbReference>
<keyword evidence="3" id="KW-1185">Reference proteome</keyword>
<comment type="caution">
    <text evidence="2">The sequence shown here is derived from an EMBL/GenBank/DDBJ whole genome shotgun (WGS) entry which is preliminary data.</text>
</comment>
<keyword evidence="2" id="KW-0255">Endonuclease</keyword>